<dbReference type="EMBL" id="QGGR01000035">
    <property type="protein sequence ID" value="PWK31034.1"/>
    <property type="molecule type" value="Genomic_DNA"/>
</dbReference>
<feature type="transmembrane region" description="Helical" evidence="2">
    <location>
        <begin position="59"/>
        <end position="78"/>
    </location>
</feature>
<reference evidence="3 4" key="1">
    <citation type="submission" date="2018-05" db="EMBL/GenBank/DDBJ databases">
        <title>Genomic Encyclopedia of Archaeal and Bacterial Type Strains, Phase II (KMG-II): from individual species to whole genera.</title>
        <authorList>
            <person name="Goeker M."/>
        </authorList>
    </citation>
    <scope>NUCLEOTIDE SEQUENCE [LARGE SCALE GENOMIC DNA]</scope>
    <source>
        <strain evidence="3 4">DSM 45184</strain>
    </source>
</reference>
<keyword evidence="2" id="KW-0472">Membrane</keyword>
<keyword evidence="4" id="KW-1185">Reference proteome</keyword>
<feature type="region of interest" description="Disordered" evidence="1">
    <location>
        <begin position="80"/>
        <end position="103"/>
    </location>
</feature>
<protein>
    <submittedName>
        <fullName evidence="3">Uncharacterized protein</fullName>
    </submittedName>
</protein>
<proteinExistence type="predicted"/>
<dbReference type="Proteomes" id="UP000245697">
    <property type="component" value="Unassembled WGS sequence"/>
</dbReference>
<keyword evidence="2" id="KW-0812">Transmembrane</keyword>
<name>A0A316EMS0_9ACTN</name>
<gene>
    <name evidence="3" type="ORF">BC793_13531</name>
</gene>
<feature type="transmembrane region" description="Helical" evidence="2">
    <location>
        <begin position="14"/>
        <end position="30"/>
    </location>
</feature>
<organism evidence="3 4">
    <name type="scientific">Actinoplanes xinjiangensis</name>
    <dbReference type="NCBI Taxonomy" id="512350"/>
    <lineage>
        <taxon>Bacteria</taxon>
        <taxon>Bacillati</taxon>
        <taxon>Actinomycetota</taxon>
        <taxon>Actinomycetes</taxon>
        <taxon>Micromonosporales</taxon>
        <taxon>Micromonosporaceae</taxon>
        <taxon>Actinoplanes</taxon>
    </lineage>
</organism>
<keyword evidence="2" id="KW-1133">Transmembrane helix</keyword>
<accession>A0A316EMS0</accession>
<evidence type="ECO:0000256" key="1">
    <source>
        <dbReference type="SAM" id="MobiDB-lite"/>
    </source>
</evidence>
<evidence type="ECO:0000313" key="4">
    <source>
        <dbReference type="Proteomes" id="UP000245697"/>
    </source>
</evidence>
<evidence type="ECO:0000313" key="3">
    <source>
        <dbReference type="EMBL" id="PWK31034.1"/>
    </source>
</evidence>
<sequence length="285" mass="29817">MSLLSAILDHLDKIGSVVAAVFAVITFRAARRQEAASRTAPSPGPDPSFRWTPRQLRRAALAGGLIFVVAVALTIVRLSRGGEPDPRPTTSATAGPVPSGIARSPDPQQLFHYLEKAGAAGEDIDVDVGYKGNVVQRFTATSDRIGSVAVIVSRVFRSGEGAVEGSPGRIRLTLHRVNTAGDIGGALPISLRASGAAPSPDGVVVDVSPGHRDTVIRVEDVPVEPGDGYALRITMEEPGAIMAISLRPVASPGNAMDVTGLVRGRDFTKRTDRAVAGYVCRAIEC</sequence>
<comment type="caution">
    <text evidence="3">The sequence shown here is derived from an EMBL/GenBank/DDBJ whole genome shotgun (WGS) entry which is preliminary data.</text>
</comment>
<evidence type="ECO:0000256" key="2">
    <source>
        <dbReference type="SAM" id="Phobius"/>
    </source>
</evidence>
<dbReference type="AlphaFoldDB" id="A0A316EMS0"/>
<dbReference type="RefSeq" id="WP_109602318.1">
    <property type="nucleotide sequence ID" value="NZ_BONA01000091.1"/>
</dbReference>